<dbReference type="EMBL" id="SLUB01000009">
    <property type="protein sequence ID" value="THE13398.1"/>
    <property type="molecule type" value="Genomic_DNA"/>
</dbReference>
<reference evidence="2 3" key="1">
    <citation type="journal article" date="2019" name="Indoor Air">
        <title>Impacts of indoor surface finishes on bacterial viability.</title>
        <authorList>
            <person name="Hu J."/>
            <person name="Maamar S.B."/>
            <person name="Glawe A.J."/>
            <person name="Gottel N."/>
            <person name="Gilbert J.A."/>
            <person name="Hartmann E.M."/>
        </authorList>
    </citation>
    <scope>NUCLEOTIDE SEQUENCE [LARGE SCALE GENOMIC DNA]</scope>
    <source>
        <strain evidence="2 3">AF060A6</strain>
    </source>
</reference>
<keyword evidence="3" id="KW-1185">Reference proteome</keyword>
<dbReference type="OrthoDB" id="2732647at2"/>
<evidence type="ECO:0000313" key="2">
    <source>
        <dbReference type="EMBL" id="THE13398.1"/>
    </source>
</evidence>
<name>A0A4S3PUP7_9BACI</name>
<evidence type="ECO:0000313" key="3">
    <source>
        <dbReference type="Proteomes" id="UP000306477"/>
    </source>
</evidence>
<evidence type="ECO:0000259" key="1">
    <source>
        <dbReference type="Pfam" id="PF07833"/>
    </source>
</evidence>
<sequence>MKTRKFVWILSVVLLLFIFHSVNIVKADDDDYERDEHERYERYEDDDDDHDEWEEEGEYENRNYIQENQIQPSYWNIWTRDTVASLPETLPFQEAKEVTVVLNGKSERFYIVPMDGQLLISGEKMAEFFGAEYTFYQESRIFEASTNQDELIVRAGSNVVYENMVKTPMPTKAQYFEKSVFLPISVMANAFGYRVNWDEASSTITMNKIM</sequence>
<accession>A0A4S3PUP7</accession>
<dbReference type="AlphaFoldDB" id="A0A4S3PUP7"/>
<dbReference type="Gene3D" id="3.30.457.10">
    <property type="entry name" value="Copper amine oxidase-like, N-terminal domain"/>
    <property type="match status" value="1"/>
</dbReference>
<gene>
    <name evidence="2" type="ORF">E1I69_07215</name>
</gene>
<dbReference type="STRING" id="1033734.GCA_000285535_03050"/>
<proteinExistence type="predicted"/>
<organism evidence="2 3">
    <name type="scientific">Bacillus timonensis</name>
    <dbReference type="NCBI Taxonomy" id="1033734"/>
    <lineage>
        <taxon>Bacteria</taxon>
        <taxon>Bacillati</taxon>
        <taxon>Bacillota</taxon>
        <taxon>Bacilli</taxon>
        <taxon>Bacillales</taxon>
        <taxon>Bacillaceae</taxon>
        <taxon>Bacillus</taxon>
    </lineage>
</organism>
<dbReference type="InterPro" id="IPR036582">
    <property type="entry name" value="Mao_N_sf"/>
</dbReference>
<dbReference type="SUPFAM" id="SSF55383">
    <property type="entry name" value="Copper amine oxidase, domain N"/>
    <property type="match status" value="1"/>
</dbReference>
<dbReference type="Proteomes" id="UP000306477">
    <property type="component" value="Unassembled WGS sequence"/>
</dbReference>
<dbReference type="RefSeq" id="WP_136378936.1">
    <property type="nucleotide sequence ID" value="NZ_SLUB01000009.1"/>
</dbReference>
<feature type="domain" description="Copper amine oxidase-like N-terminal" evidence="1">
    <location>
        <begin position="112"/>
        <end position="205"/>
    </location>
</feature>
<dbReference type="InterPro" id="IPR012854">
    <property type="entry name" value="Cu_amine_oxidase-like_N"/>
</dbReference>
<comment type="caution">
    <text evidence="2">The sequence shown here is derived from an EMBL/GenBank/DDBJ whole genome shotgun (WGS) entry which is preliminary data.</text>
</comment>
<protein>
    <submittedName>
        <fullName evidence="2">Copper amine oxidase N-terminal domain-containing protein</fullName>
    </submittedName>
</protein>
<dbReference type="Pfam" id="PF07833">
    <property type="entry name" value="Cu_amine_oxidN1"/>
    <property type="match status" value="1"/>
</dbReference>